<name>T1A298_9ZZZZ</name>
<accession>T1A298</accession>
<reference evidence="1" key="2">
    <citation type="journal article" date="2014" name="ISME J.">
        <title>Microbial stratification in low pH oxic and suboxic macroscopic growths along an acid mine drainage.</title>
        <authorList>
            <person name="Mendez-Garcia C."/>
            <person name="Mesa V."/>
            <person name="Sprenger R.R."/>
            <person name="Richter M."/>
            <person name="Diez M.S."/>
            <person name="Solano J."/>
            <person name="Bargiela R."/>
            <person name="Golyshina O.V."/>
            <person name="Manteca A."/>
            <person name="Ramos J.L."/>
            <person name="Gallego J.R."/>
            <person name="Llorente I."/>
            <person name="Martins Dos Santos V.A."/>
            <person name="Jensen O.N."/>
            <person name="Pelaez A.I."/>
            <person name="Sanchez J."/>
            <person name="Ferrer M."/>
        </authorList>
    </citation>
    <scope>NUCLEOTIDE SEQUENCE</scope>
</reference>
<gene>
    <name evidence="1" type="ORF">B1A_18043</name>
</gene>
<protein>
    <submittedName>
        <fullName evidence="1">Transposase, IS4</fullName>
    </submittedName>
</protein>
<organism evidence="1">
    <name type="scientific">mine drainage metagenome</name>
    <dbReference type="NCBI Taxonomy" id="410659"/>
    <lineage>
        <taxon>unclassified sequences</taxon>
        <taxon>metagenomes</taxon>
        <taxon>ecological metagenomes</taxon>
    </lineage>
</organism>
<reference evidence="1" key="1">
    <citation type="submission" date="2013-08" db="EMBL/GenBank/DDBJ databases">
        <authorList>
            <person name="Mendez C."/>
            <person name="Richter M."/>
            <person name="Ferrer M."/>
            <person name="Sanchez J."/>
        </authorList>
    </citation>
    <scope>NUCLEOTIDE SEQUENCE</scope>
</reference>
<feature type="non-terminal residue" evidence="1">
    <location>
        <position position="64"/>
    </location>
</feature>
<sequence length="64" mass="7059">MTFGEDLSQVRTGTLPRILATLRNLAIGMIRHTTYRSVNIAAATRQLARQPDTALDLLGIPRVL</sequence>
<evidence type="ECO:0000313" key="1">
    <source>
        <dbReference type="EMBL" id="EQD35975.1"/>
    </source>
</evidence>
<dbReference type="EMBL" id="AUZX01013295">
    <property type="protein sequence ID" value="EQD35975.1"/>
    <property type="molecule type" value="Genomic_DNA"/>
</dbReference>
<dbReference type="AlphaFoldDB" id="T1A298"/>
<proteinExistence type="predicted"/>
<comment type="caution">
    <text evidence="1">The sequence shown here is derived from an EMBL/GenBank/DDBJ whole genome shotgun (WGS) entry which is preliminary data.</text>
</comment>